<dbReference type="GO" id="GO:0005829">
    <property type="term" value="C:cytosol"/>
    <property type="evidence" value="ECO:0007669"/>
    <property type="project" value="TreeGrafter"/>
</dbReference>
<evidence type="ECO:0000313" key="9">
    <source>
        <dbReference type="EMBL" id="EFW88840.1"/>
    </source>
</evidence>
<evidence type="ECO:0000313" key="10">
    <source>
        <dbReference type="Proteomes" id="UP000005699"/>
    </source>
</evidence>
<feature type="compositionally biased region" description="Basic and acidic residues" evidence="7">
    <location>
        <begin position="317"/>
        <end position="331"/>
    </location>
</feature>
<comment type="caution">
    <text evidence="9">The sequence shown here is derived from an EMBL/GenBank/DDBJ whole genome shotgun (WGS) entry which is preliminary data.</text>
</comment>
<dbReference type="RefSeq" id="WP_004232880.1">
    <property type="nucleotide sequence ID" value="NZ_GL698429.1"/>
</dbReference>
<dbReference type="eggNOG" id="COG1702">
    <property type="taxonomic scope" value="Bacteria"/>
</dbReference>
<dbReference type="Proteomes" id="UP000005699">
    <property type="component" value="Unassembled WGS sequence"/>
</dbReference>
<evidence type="ECO:0000256" key="7">
    <source>
        <dbReference type="SAM" id="MobiDB-lite"/>
    </source>
</evidence>
<dbReference type="HOGENOM" id="CLU_051654_0_0_9"/>
<protein>
    <recommendedName>
        <fullName evidence="6">PhoH-like protein</fullName>
    </recommendedName>
</protein>
<accession>E8JPR0</accession>
<dbReference type="AlphaFoldDB" id="E8JPR0"/>
<dbReference type="FunFam" id="3.40.50.300:FF:000013">
    <property type="entry name" value="PhoH family ATPase"/>
    <property type="match status" value="1"/>
</dbReference>
<dbReference type="InterPro" id="IPR051451">
    <property type="entry name" value="PhoH2-like"/>
</dbReference>
<feature type="domain" description="PhoH-like protein" evidence="8">
    <location>
        <begin position="112"/>
        <end position="315"/>
    </location>
</feature>
<dbReference type="PANTHER" id="PTHR30473">
    <property type="entry name" value="PROTEIN PHOH"/>
    <property type="match status" value="1"/>
</dbReference>
<dbReference type="GO" id="GO:0005524">
    <property type="term" value="F:ATP binding"/>
    <property type="evidence" value="ECO:0007669"/>
    <property type="project" value="UniProtKB-KW"/>
</dbReference>
<proteinExistence type="inferred from homology"/>
<evidence type="ECO:0000256" key="1">
    <source>
        <dbReference type="ARBA" id="ARBA00004496"/>
    </source>
</evidence>
<dbReference type="Pfam" id="PF02562">
    <property type="entry name" value="PhoH"/>
    <property type="match status" value="1"/>
</dbReference>
<dbReference type="InterPro" id="IPR027417">
    <property type="entry name" value="P-loop_NTPase"/>
</dbReference>
<evidence type="ECO:0000259" key="8">
    <source>
        <dbReference type="Pfam" id="PF02562"/>
    </source>
</evidence>
<keyword evidence="3" id="KW-0963">Cytoplasm</keyword>
<dbReference type="SUPFAM" id="SSF52540">
    <property type="entry name" value="P-loop containing nucleoside triphosphate hydrolases"/>
    <property type="match status" value="1"/>
</dbReference>
<comment type="subcellular location">
    <subcellularLocation>
        <location evidence="1">Cytoplasm</location>
    </subcellularLocation>
</comment>
<feature type="region of interest" description="Disordered" evidence="7">
    <location>
        <begin position="317"/>
        <end position="354"/>
    </location>
</feature>
<dbReference type="Gene3D" id="3.40.50.300">
    <property type="entry name" value="P-loop containing nucleotide triphosphate hydrolases"/>
    <property type="match status" value="1"/>
</dbReference>
<evidence type="ECO:0000256" key="6">
    <source>
        <dbReference type="ARBA" id="ARBA00039970"/>
    </source>
</evidence>
<organism evidence="9 10">
    <name type="scientific">Streptococcus equinus ATCC 9812</name>
    <dbReference type="NCBI Taxonomy" id="525379"/>
    <lineage>
        <taxon>Bacteria</taxon>
        <taxon>Bacillati</taxon>
        <taxon>Bacillota</taxon>
        <taxon>Bacilli</taxon>
        <taxon>Lactobacillales</taxon>
        <taxon>Streptococcaceae</taxon>
        <taxon>Streptococcus</taxon>
    </lineage>
</organism>
<dbReference type="EMBL" id="AEVB01000029">
    <property type="protein sequence ID" value="EFW88840.1"/>
    <property type="molecule type" value="Genomic_DNA"/>
</dbReference>
<gene>
    <name evidence="9" type="ORF">HMPREF0819_0983</name>
</gene>
<dbReference type="PANTHER" id="PTHR30473:SF1">
    <property type="entry name" value="PHOH-LIKE PROTEIN"/>
    <property type="match status" value="1"/>
</dbReference>
<keyword evidence="5" id="KW-0067">ATP-binding</keyword>
<evidence type="ECO:0000256" key="2">
    <source>
        <dbReference type="ARBA" id="ARBA00010393"/>
    </source>
</evidence>
<name>E8JPR0_STREI</name>
<keyword evidence="4" id="KW-0547">Nucleotide-binding</keyword>
<reference evidence="9 10" key="1">
    <citation type="submission" date="2010-12" db="EMBL/GenBank/DDBJ databases">
        <authorList>
            <person name="Muzny D."/>
            <person name="Qin X."/>
            <person name="Deng J."/>
            <person name="Jiang H."/>
            <person name="Liu Y."/>
            <person name="Qu J."/>
            <person name="Song X.-Z."/>
            <person name="Zhang L."/>
            <person name="Thornton R."/>
            <person name="Coyle M."/>
            <person name="Francisco L."/>
            <person name="Jackson L."/>
            <person name="Javaid M."/>
            <person name="Korchina V."/>
            <person name="Kovar C."/>
            <person name="Mata R."/>
            <person name="Mathew T."/>
            <person name="Ngo R."/>
            <person name="Nguyen L."/>
            <person name="Nguyen N."/>
            <person name="Okwuonu G."/>
            <person name="Ongeri F."/>
            <person name="Pham C."/>
            <person name="Simmons D."/>
            <person name="Wilczek-Boney K."/>
            <person name="Hale W."/>
            <person name="Jakkamsetti A."/>
            <person name="Pham P."/>
            <person name="Ruth R."/>
            <person name="San Lucas F."/>
            <person name="Warren J."/>
            <person name="Zhang J."/>
            <person name="Zhao Z."/>
            <person name="Zhou C."/>
            <person name="Zhu D."/>
            <person name="Lee S."/>
            <person name="Bess C."/>
            <person name="Blankenburg K."/>
            <person name="Forbes L."/>
            <person name="Fu Q."/>
            <person name="Gubbala S."/>
            <person name="Hirani K."/>
            <person name="Jayaseelan J.C."/>
            <person name="Lara F."/>
            <person name="Munidasa M."/>
            <person name="Palculict T."/>
            <person name="Patil S."/>
            <person name="Pu L.-L."/>
            <person name="Saada N."/>
            <person name="Tang L."/>
            <person name="Weissenberger G."/>
            <person name="Zhu Y."/>
            <person name="Hemphill L."/>
            <person name="Shang Y."/>
            <person name="Youmans B."/>
            <person name="Ayvaz T."/>
            <person name="Ross M."/>
            <person name="Santibanez J."/>
            <person name="Aqrawi P."/>
            <person name="Gross S."/>
            <person name="Joshi V."/>
            <person name="Fowler G."/>
            <person name="Nazareth L."/>
            <person name="Reid J."/>
            <person name="Worley K."/>
            <person name="Petrosino J."/>
            <person name="Highlander S."/>
            <person name="Gibbs R."/>
        </authorList>
    </citation>
    <scope>NUCLEOTIDE SEQUENCE [LARGE SCALE GENOMIC DNA]</scope>
    <source>
        <strain evidence="9 10">ATCC 9812</strain>
    </source>
</reference>
<dbReference type="InterPro" id="IPR003714">
    <property type="entry name" value="PhoH"/>
</dbReference>
<evidence type="ECO:0000256" key="5">
    <source>
        <dbReference type="ARBA" id="ARBA00022840"/>
    </source>
</evidence>
<evidence type="ECO:0000256" key="4">
    <source>
        <dbReference type="ARBA" id="ARBA00022741"/>
    </source>
</evidence>
<comment type="similarity">
    <text evidence="2">Belongs to the PhoH family.</text>
</comment>
<sequence>MQEHSVEITLSHPDDVLALFGSNERHLKLIEENLGVIIHARTERVQILGDDKESIELARVTIQALLVLVSRGMLVNTSDVVTALSMAQNGSIDKFVALYEEEIIKDNSGKPIRVKTLGQKVYADSVKSHDVVFGIGPAGTGKTFLAVTLAVTALKRGQVKRIILTRPAVEAGESLGFLPGDLKEKVDPYLRPVYDALYQILGKEQTTRLMERDIIEIAPLAYMRGRTLDDAFVILDEAQNTTIMQMKMFLTRLGFNSKMIINGDTSQIDLPKKVKSGLIDATEKLKHIKQIDFVHFSASDVVRHPVVAEIINAYEKDAERKQSHHSTEKTAETATESGFASYETIGQPASDKKE</sequence>
<evidence type="ECO:0000256" key="3">
    <source>
        <dbReference type="ARBA" id="ARBA00022490"/>
    </source>
</evidence>